<reference evidence="2" key="1">
    <citation type="submission" date="2012-02" db="EMBL/GenBank/DDBJ databases">
        <title>Complete sequence of chromosome of Methanomethylovorans hollandica DSM 15978.</title>
        <authorList>
            <person name="Lucas S."/>
            <person name="Copeland A."/>
            <person name="Lapidus A."/>
            <person name="Glavina del Rio T."/>
            <person name="Dalin E."/>
            <person name="Tice H."/>
            <person name="Bruce D."/>
            <person name="Goodwin L."/>
            <person name="Pitluck S."/>
            <person name="Peters L."/>
            <person name="Mikhailova N."/>
            <person name="Held B."/>
            <person name="Kyrpides N."/>
            <person name="Mavromatis K."/>
            <person name="Ivanova N."/>
            <person name="Brettin T."/>
            <person name="Detter J.C."/>
            <person name="Han C."/>
            <person name="Larimer F."/>
            <person name="Land M."/>
            <person name="Hauser L."/>
            <person name="Markowitz V."/>
            <person name="Cheng J.-F."/>
            <person name="Hugenholtz P."/>
            <person name="Woyke T."/>
            <person name="Wu D."/>
            <person name="Spring S."/>
            <person name="Schroeder M."/>
            <person name="Brambilla E."/>
            <person name="Klenk H.-P."/>
            <person name="Eisen J.A."/>
        </authorList>
    </citation>
    <scope>NUCLEOTIDE SEQUENCE [LARGE SCALE GENOMIC DNA]</scope>
    <source>
        <strain evidence="2">DSM 15978 / NBRC 107637 / DMS1</strain>
    </source>
</reference>
<dbReference type="HOGENOM" id="CLU_2968468_0_0_2"/>
<dbReference type="AlphaFoldDB" id="L0KUY9"/>
<keyword evidence="2" id="KW-1185">Reference proteome</keyword>
<gene>
    <name evidence="1" type="ordered locus">Metho_1024</name>
</gene>
<dbReference type="Proteomes" id="UP000010866">
    <property type="component" value="Chromosome"/>
</dbReference>
<evidence type="ECO:0000313" key="2">
    <source>
        <dbReference type="Proteomes" id="UP000010866"/>
    </source>
</evidence>
<evidence type="ECO:0000313" key="1">
    <source>
        <dbReference type="EMBL" id="AGB49262.1"/>
    </source>
</evidence>
<dbReference type="KEGG" id="mhz:Metho_1024"/>
<name>L0KUY9_METHD</name>
<proteinExistence type="predicted"/>
<organism evidence="1 2">
    <name type="scientific">Methanomethylovorans hollandica (strain DSM 15978 / NBRC 107637 / DMS1)</name>
    <dbReference type="NCBI Taxonomy" id="867904"/>
    <lineage>
        <taxon>Archaea</taxon>
        <taxon>Methanobacteriati</taxon>
        <taxon>Methanobacteriota</taxon>
        <taxon>Stenosarchaea group</taxon>
        <taxon>Methanomicrobia</taxon>
        <taxon>Methanosarcinales</taxon>
        <taxon>Methanosarcinaceae</taxon>
        <taxon>Methanomethylovorans</taxon>
    </lineage>
</organism>
<sequence length="58" mass="6631">MRIVLHQSSNNQKACTSVSRSIKRQKNKNATLIQEGIFVQCDLTSGFVFGYMHFVLRV</sequence>
<protein>
    <submittedName>
        <fullName evidence="1">Uncharacterized protein</fullName>
    </submittedName>
</protein>
<accession>L0KUY9</accession>
<dbReference type="EMBL" id="CP003362">
    <property type="protein sequence ID" value="AGB49262.1"/>
    <property type="molecule type" value="Genomic_DNA"/>
</dbReference>